<evidence type="ECO:0000313" key="1">
    <source>
        <dbReference type="EMBL" id="NYI42895.1"/>
    </source>
</evidence>
<name>A0A7Y9ZF96_9MICO</name>
<dbReference type="AlphaFoldDB" id="A0A7Y9ZF96"/>
<sequence>MSMDPLGRGRPHKGARAQRTVRVARELNERIEDDAAAQGLTMSDFLANIVHEHYGLPPVAQPQPMLYQPEELALKQAS</sequence>
<dbReference type="Proteomes" id="UP000547973">
    <property type="component" value="Unassembled WGS sequence"/>
</dbReference>
<evidence type="ECO:0000313" key="2">
    <source>
        <dbReference type="Proteomes" id="UP000547973"/>
    </source>
</evidence>
<proteinExistence type="predicted"/>
<comment type="caution">
    <text evidence="1">The sequence shown here is derived from an EMBL/GenBank/DDBJ whole genome shotgun (WGS) entry which is preliminary data.</text>
</comment>
<evidence type="ECO:0008006" key="3">
    <source>
        <dbReference type="Google" id="ProtNLM"/>
    </source>
</evidence>
<dbReference type="EMBL" id="JACBZO010000002">
    <property type="protein sequence ID" value="NYI42895.1"/>
    <property type="molecule type" value="Genomic_DNA"/>
</dbReference>
<dbReference type="RefSeq" id="WP_152649584.1">
    <property type="nucleotide sequence ID" value="NZ_BBRC01000010.1"/>
</dbReference>
<gene>
    <name evidence="1" type="ORF">BKA03_003069</name>
</gene>
<reference evidence="1 2" key="1">
    <citation type="submission" date="2020-07" db="EMBL/GenBank/DDBJ databases">
        <title>Sequencing the genomes of 1000 actinobacteria strains.</title>
        <authorList>
            <person name="Klenk H.-P."/>
        </authorList>
    </citation>
    <scope>NUCLEOTIDE SEQUENCE [LARGE SCALE GENOMIC DNA]</scope>
    <source>
        <strain evidence="1 2">DSM 19970</strain>
    </source>
</reference>
<organism evidence="1 2">
    <name type="scientific">Demequina lutea</name>
    <dbReference type="NCBI Taxonomy" id="431489"/>
    <lineage>
        <taxon>Bacteria</taxon>
        <taxon>Bacillati</taxon>
        <taxon>Actinomycetota</taxon>
        <taxon>Actinomycetes</taxon>
        <taxon>Micrococcales</taxon>
        <taxon>Demequinaceae</taxon>
        <taxon>Demequina</taxon>
    </lineage>
</organism>
<protein>
    <recommendedName>
        <fullName evidence="3">Toxin-antitoxin system</fullName>
    </recommendedName>
</protein>
<accession>A0A7Y9ZF96</accession>
<keyword evidence="2" id="KW-1185">Reference proteome</keyword>